<evidence type="ECO:0000256" key="6">
    <source>
        <dbReference type="ARBA" id="ARBA00019562"/>
    </source>
</evidence>
<dbReference type="GO" id="GO:0006099">
    <property type="term" value="P:tricarboxylic acid cycle"/>
    <property type="evidence" value="ECO:0007669"/>
    <property type="project" value="UniProtKB-KW"/>
</dbReference>
<keyword evidence="10" id="KW-0460">Magnesium</keyword>
<accession>A0A4R6UHJ1</accession>
<dbReference type="GO" id="GO:0000287">
    <property type="term" value="F:magnesium ion binding"/>
    <property type="evidence" value="ECO:0007669"/>
    <property type="project" value="InterPro"/>
</dbReference>
<sequence>MTQAVPITVANGDGIGPEIMEATLRVLKAAGAAIAPEFIEIGEKQYLAGHSSGIAPEAWESLRRTKVFLKAPITTPQGGGFKSLNVTIRKTLGLYANVRPCVSYAPYVKTLHPKMDLVIIRENEEDLYAGIEHRQTDEVFQCLKLITRPGCEKIVRYAFEYARANGRKKVTCMTKDNIMKMTDGLFHKVFDEIAPEYPEIQTDHMIIDIGAARLATRPDLFDVIVTPNLYGDILSDIAAELTGSVGLAPSANIGEHVAMFEAIHGSAPDIAGKGIANPSGLLLAAVMMLVHIGQAEAAARIHNAWLSAIEDGVHTAELHSHLSIGRPFGSMDFADAVIDRLGNLPQKLTPVSYAGARPMRVPAAAPEAPQRASEPAQKALVGIDVFVHAAHTRPDALAERLKACTPAGLELQVITNRGVKVWPGGFPETFCTDHWRCRFVAAGDEPLQHGALVALMSELAAQGIDFIKTENLCTFDGARGFALAQGQ</sequence>
<evidence type="ECO:0000256" key="8">
    <source>
        <dbReference type="ARBA" id="ARBA00022532"/>
    </source>
</evidence>
<keyword evidence="8" id="KW-0816">Tricarboxylic acid cycle</keyword>
<evidence type="ECO:0000256" key="5">
    <source>
        <dbReference type="ARBA" id="ARBA00013013"/>
    </source>
</evidence>
<comment type="subunit">
    <text evidence="4">Homodimer.</text>
</comment>
<evidence type="ECO:0000256" key="12">
    <source>
        <dbReference type="ARBA" id="ARBA00023002"/>
    </source>
</evidence>
<dbReference type="InterPro" id="IPR019818">
    <property type="entry name" value="IsoCit/isopropylmalate_DH_CS"/>
</dbReference>
<dbReference type="GO" id="GO:0051287">
    <property type="term" value="F:NAD binding"/>
    <property type="evidence" value="ECO:0007669"/>
    <property type="project" value="InterPro"/>
</dbReference>
<dbReference type="GO" id="GO:0006102">
    <property type="term" value="P:isocitrate metabolic process"/>
    <property type="evidence" value="ECO:0007669"/>
    <property type="project" value="TreeGrafter"/>
</dbReference>
<dbReference type="InterPro" id="IPR014273">
    <property type="entry name" value="Isocitrate_DH_bac-typ"/>
</dbReference>
<comment type="function">
    <text evidence="18">Catalyzes the oxidative decarboxylation of isocitrate to 2-oxoglutarate and carbon dioxide with the concomitant reduction of NADP(+).</text>
</comment>
<dbReference type="Pfam" id="PF18324">
    <property type="entry name" value="Isocitrate_DH_C_bact"/>
    <property type="match status" value="1"/>
</dbReference>
<evidence type="ECO:0000256" key="13">
    <source>
        <dbReference type="ARBA" id="ARBA00023211"/>
    </source>
</evidence>
<dbReference type="SMART" id="SM01329">
    <property type="entry name" value="Iso_dh"/>
    <property type="match status" value="1"/>
</dbReference>
<dbReference type="AlphaFoldDB" id="A0A4R6UHJ1"/>
<proteinExistence type="inferred from homology"/>
<comment type="catalytic activity">
    <reaction evidence="14">
        <text>D-threo-isocitrate + NADP(+) = 2-oxoglutarate + CO2 + NADPH</text>
        <dbReference type="Rhea" id="RHEA:19629"/>
        <dbReference type="ChEBI" id="CHEBI:15562"/>
        <dbReference type="ChEBI" id="CHEBI:16526"/>
        <dbReference type="ChEBI" id="CHEBI:16810"/>
        <dbReference type="ChEBI" id="CHEBI:57783"/>
        <dbReference type="ChEBI" id="CHEBI:58349"/>
        <dbReference type="EC" id="1.1.1.42"/>
    </reaction>
</comment>
<evidence type="ECO:0000256" key="14">
    <source>
        <dbReference type="ARBA" id="ARBA00023554"/>
    </source>
</evidence>
<evidence type="ECO:0000256" key="16">
    <source>
        <dbReference type="ARBA" id="ARBA00029990"/>
    </source>
</evidence>
<dbReference type="EC" id="1.1.1.42" evidence="5"/>
<evidence type="ECO:0000256" key="11">
    <source>
        <dbReference type="ARBA" id="ARBA00022857"/>
    </source>
</evidence>
<dbReference type="Pfam" id="PF00180">
    <property type="entry name" value="Iso_dh"/>
    <property type="match status" value="1"/>
</dbReference>
<keyword evidence="12" id="KW-0560">Oxidoreductase</keyword>
<dbReference type="NCBIfam" id="NF006673">
    <property type="entry name" value="PRK09222.1"/>
    <property type="match status" value="1"/>
</dbReference>
<evidence type="ECO:0000256" key="9">
    <source>
        <dbReference type="ARBA" id="ARBA00022723"/>
    </source>
</evidence>
<dbReference type="InterPro" id="IPR024084">
    <property type="entry name" value="IsoPropMal-DH-like_dom"/>
</dbReference>
<comment type="caution">
    <text evidence="20">The sequence shown here is derived from an EMBL/GenBank/DDBJ whole genome shotgun (WGS) entry which is preliminary data.</text>
</comment>
<evidence type="ECO:0000256" key="7">
    <source>
        <dbReference type="ARBA" id="ARBA00022435"/>
    </source>
</evidence>
<dbReference type="SUPFAM" id="SSF53659">
    <property type="entry name" value="Isocitrate/Isopropylmalate dehydrogenase-like"/>
    <property type="match status" value="1"/>
</dbReference>
<dbReference type="PANTHER" id="PTHR11835">
    <property type="entry name" value="DECARBOXYLATING DEHYDROGENASES-ISOCITRATE, ISOPROPYLMALATE, TARTRATE"/>
    <property type="match status" value="1"/>
</dbReference>
<name>A0A4R6UHJ1_9BURK</name>
<gene>
    <name evidence="20" type="ORF">DFR43_103189</name>
</gene>
<keyword evidence="9" id="KW-0479">Metal-binding</keyword>
<evidence type="ECO:0000256" key="17">
    <source>
        <dbReference type="ARBA" id="ARBA00031098"/>
    </source>
</evidence>
<dbReference type="InterPro" id="IPR046997">
    <property type="entry name" value="Isocitrate_DH_TT1725_C_sf"/>
</dbReference>
<organism evidence="20 21">
    <name type="scientific">Tepidicella xavieri</name>
    <dbReference type="NCBI Taxonomy" id="360241"/>
    <lineage>
        <taxon>Bacteria</taxon>
        <taxon>Pseudomonadati</taxon>
        <taxon>Pseudomonadota</taxon>
        <taxon>Betaproteobacteria</taxon>
        <taxon>Burkholderiales</taxon>
        <taxon>Tepidicella</taxon>
    </lineage>
</organism>
<dbReference type="OrthoDB" id="5289857at2"/>
<keyword evidence="21" id="KW-1185">Reference proteome</keyword>
<comment type="cofactor">
    <cofactor evidence="2">
        <name>Mg(2+)</name>
        <dbReference type="ChEBI" id="CHEBI:18420"/>
    </cofactor>
</comment>
<reference evidence="20 21" key="1">
    <citation type="submission" date="2019-03" db="EMBL/GenBank/DDBJ databases">
        <title>Genomic Encyclopedia of Type Strains, Phase IV (KMG-IV): sequencing the most valuable type-strain genomes for metagenomic binning, comparative biology and taxonomic classification.</title>
        <authorList>
            <person name="Goeker M."/>
        </authorList>
    </citation>
    <scope>NUCLEOTIDE SEQUENCE [LARGE SCALE GENOMIC DNA]</scope>
    <source>
        <strain evidence="20 21">DSM 19605</strain>
    </source>
</reference>
<dbReference type="GO" id="GO:0004449">
    <property type="term" value="F:isocitrate dehydrogenase (NAD+) activity"/>
    <property type="evidence" value="ECO:0007669"/>
    <property type="project" value="TreeGrafter"/>
</dbReference>
<evidence type="ECO:0000256" key="2">
    <source>
        <dbReference type="ARBA" id="ARBA00001946"/>
    </source>
</evidence>
<evidence type="ECO:0000256" key="3">
    <source>
        <dbReference type="ARBA" id="ARBA00007769"/>
    </source>
</evidence>
<evidence type="ECO:0000313" key="21">
    <source>
        <dbReference type="Proteomes" id="UP000295510"/>
    </source>
</evidence>
<dbReference type="Gene3D" id="3.30.70.1570">
    <property type="match status" value="1"/>
</dbReference>
<comment type="cofactor">
    <cofactor evidence="1">
        <name>Mn(2+)</name>
        <dbReference type="ChEBI" id="CHEBI:29035"/>
    </cofactor>
</comment>
<dbReference type="PANTHER" id="PTHR11835:SF43">
    <property type="entry name" value="ISOPROPYLMALATE DEHYDROGENASE-LIKE DOMAIN-CONTAINING PROTEIN"/>
    <property type="match status" value="1"/>
</dbReference>
<evidence type="ECO:0000256" key="10">
    <source>
        <dbReference type="ARBA" id="ARBA00022842"/>
    </source>
</evidence>
<dbReference type="InterPro" id="IPR040978">
    <property type="entry name" value="Isocitrate_DH_TT1725_C"/>
</dbReference>
<dbReference type="PROSITE" id="PS00470">
    <property type="entry name" value="IDH_IMDH"/>
    <property type="match status" value="1"/>
</dbReference>
<dbReference type="GO" id="GO:0004450">
    <property type="term" value="F:isocitrate dehydrogenase (NADP+) activity"/>
    <property type="evidence" value="ECO:0007669"/>
    <property type="project" value="UniProtKB-EC"/>
</dbReference>
<keyword evidence="13" id="KW-0464">Manganese</keyword>
<dbReference type="Proteomes" id="UP000295510">
    <property type="component" value="Unassembled WGS sequence"/>
</dbReference>
<evidence type="ECO:0000256" key="18">
    <source>
        <dbReference type="ARBA" id="ARBA00046127"/>
    </source>
</evidence>
<evidence type="ECO:0000256" key="1">
    <source>
        <dbReference type="ARBA" id="ARBA00001936"/>
    </source>
</evidence>
<evidence type="ECO:0000313" key="20">
    <source>
        <dbReference type="EMBL" id="TDQ44445.1"/>
    </source>
</evidence>
<keyword evidence="11" id="KW-0521">NADP</keyword>
<dbReference type="EMBL" id="SNYL01000003">
    <property type="protein sequence ID" value="TDQ44445.1"/>
    <property type="molecule type" value="Genomic_DNA"/>
</dbReference>
<dbReference type="GO" id="GO:0006097">
    <property type="term" value="P:glyoxylate cycle"/>
    <property type="evidence" value="ECO:0007669"/>
    <property type="project" value="UniProtKB-KW"/>
</dbReference>
<evidence type="ECO:0000259" key="19">
    <source>
        <dbReference type="SMART" id="SM01329"/>
    </source>
</evidence>
<comment type="similarity">
    <text evidence="3">Belongs to the isocitrate and isopropylmalate dehydrogenases family.</text>
</comment>
<evidence type="ECO:0000256" key="15">
    <source>
        <dbReference type="ARBA" id="ARBA00029765"/>
    </source>
</evidence>
<protein>
    <recommendedName>
        <fullName evidence="6">Isocitrate dehydrogenase [NADP]</fullName>
        <ecNumber evidence="5">1.1.1.42</ecNumber>
    </recommendedName>
    <alternativeName>
        <fullName evidence="15">IDP</fullName>
    </alternativeName>
    <alternativeName>
        <fullName evidence="16">NADP(+)-specific ICDH</fullName>
    </alternativeName>
    <alternativeName>
        <fullName evidence="17">Oxalosuccinate decarboxylase</fullName>
    </alternativeName>
</protein>
<feature type="domain" description="Isopropylmalate dehydrogenase-like" evidence="19">
    <location>
        <begin position="6"/>
        <end position="337"/>
    </location>
</feature>
<keyword evidence="7" id="KW-0329">Glyoxylate bypass</keyword>
<dbReference type="FunFam" id="3.40.718.10:FF:000020">
    <property type="entry name" value="Isocitrate dehydrogenase"/>
    <property type="match status" value="1"/>
</dbReference>
<dbReference type="RefSeq" id="WP_133596041.1">
    <property type="nucleotide sequence ID" value="NZ_SNYL01000003.1"/>
</dbReference>
<dbReference type="NCBIfam" id="TIGR02924">
    <property type="entry name" value="ICDH_alpha"/>
    <property type="match status" value="1"/>
</dbReference>
<dbReference type="Gene3D" id="3.40.718.10">
    <property type="entry name" value="Isopropylmalate Dehydrogenase"/>
    <property type="match status" value="1"/>
</dbReference>
<evidence type="ECO:0000256" key="4">
    <source>
        <dbReference type="ARBA" id="ARBA00011738"/>
    </source>
</evidence>